<evidence type="ECO:0000313" key="8">
    <source>
        <dbReference type="Proteomes" id="UP000198611"/>
    </source>
</evidence>
<evidence type="ECO:0000256" key="5">
    <source>
        <dbReference type="HAMAP-Rule" id="MF_01281"/>
    </source>
</evidence>
<dbReference type="InterPro" id="IPR032466">
    <property type="entry name" value="Metal_Hydrolase"/>
</dbReference>
<reference evidence="7 8" key="1">
    <citation type="submission" date="2016-10" db="EMBL/GenBank/DDBJ databases">
        <authorList>
            <person name="de Groot N.N."/>
        </authorList>
    </citation>
    <scope>NUCLEOTIDE SEQUENCE [LARGE SCALE GENOMIC DNA]</scope>
    <source>
        <strain evidence="7 8">HL3</strain>
    </source>
</reference>
<dbReference type="PANTHER" id="PTHR43794:SF11">
    <property type="entry name" value="AMIDOHYDROLASE-RELATED DOMAIN-CONTAINING PROTEIN"/>
    <property type="match status" value="1"/>
</dbReference>
<keyword evidence="4 5" id="KW-0862">Zinc</keyword>
<gene>
    <name evidence="5" type="primary">mtaD</name>
    <name evidence="7" type="ORF">SAMN05660831_00734</name>
</gene>
<feature type="binding site" evidence="5">
    <location>
        <position position="98"/>
    </location>
    <ligand>
        <name>substrate</name>
    </ligand>
</feature>
<dbReference type="InterPro" id="IPR006680">
    <property type="entry name" value="Amidohydro-rel"/>
</dbReference>
<dbReference type="FunFam" id="3.20.20.140:FF:000014">
    <property type="entry name" value="5-methylthioadenosine/S-adenosylhomocysteine deaminase"/>
    <property type="match status" value="1"/>
</dbReference>
<proteinExistence type="inferred from homology"/>
<keyword evidence="2 5" id="KW-0479">Metal-binding</keyword>
<dbReference type="RefSeq" id="WP_093427361.1">
    <property type="nucleotide sequence ID" value="NZ_FOMJ01000001.1"/>
</dbReference>
<feature type="binding site" evidence="5">
    <location>
        <position position="69"/>
    </location>
    <ligand>
        <name>Zn(2+)</name>
        <dbReference type="ChEBI" id="CHEBI:29105"/>
    </ligand>
</feature>
<feature type="domain" description="Amidohydrolase-related" evidence="6">
    <location>
        <begin position="61"/>
        <end position="408"/>
    </location>
</feature>
<dbReference type="SUPFAM" id="SSF51556">
    <property type="entry name" value="Metallo-dependent hydrolases"/>
    <property type="match status" value="1"/>
</dbReference>
<comment type="function">
    <text evidence="5">Catalyzes the deamination of 5-methylthioadenosine and S-adenosyl-L-homocysteine into 5-methylthioinosine and S-inosyl-L-homocysteine, respectively. Is also able to deaminate adenosine.</text>
</comment>
<dbReference type="Gene3D" id="2.30.40.10">
    <property type="entry name" value="Urease, subunit C, domain 1"/>
    <property type="match status" value="1"/>
</dbReference>
<feature type="binding site" evidence="5">
    <location>
        <position position="306"/>
    </location>
    <ligand>
        <name>Zn(2+)</name>
        <dbReference type="ChEBI" id="CHEBI:29105"/>
    </ligand>
</feature>
<sequence length="439" mass="46475">MQRVDTLIHAGWVIPVEPRESVLEGHSVVVHNGRIEAVLPRDQAEAAYTADAVHELGGHAVIPGLVNAHTHAAMSLMRGLADDLPLMTWLKEHIWPAEGANVSHAFVDDGTRLAAAEMLRSGTTCFNDMYLFPDAAGAAAEAAGIRANLGMIVFGFPTPWANTADEYFERGIAVHDRFRDHPLITTAFSPHAPYTVPDESLSRIATLAEELDVPVHIHVHETAHEVDEAVEQDGRRPLERLDSLGLVGPRLQAVHATQLTDDEIGRLAENGASVVHCPQSNLKLASGFCPVAALAGAGVNLALGTDGAASNNDLDMLAEMQSAALLGKAVAGEPAALPAEAALEMATLGGARALGLEADIGSVVAGKAADLVAIDLNRVATRPLYHPVSQIVYAAGRDQVTDVWVAGRHTVSNGHLTTLDETELLERADGWRDKLAANA</sequence>
<dbReference type="EMBL" id="FOMJ01000001">
    <property type="protein sequence ID" value="SFD07819.1"/>
    <property type="molecule type" value="Genomic_DNA"/>
</dbReference>
<dbReference type="AlphaFoldDB" id="A0A1I1PDE0"/>
<feature type="binding site" evidence="5">
    <location>
        <position position="221"/>
    </location>
    <ligand>
        <name>substrate</name>
    </ligand>
</feature>
<comment type="cofactor">
    <cofactor evidence="5">
        <name>Zn(2+)</name>
        <dbReference type="ChEBI" id="CHEBI:29105"/>
    </cofactor>
    <text evidence="5">Binds 1 zinc ion per subunit.</text>
</comment>
<dbReference type="Proteomes" id="UP000198611">
    <property type="component" value="Unassembled WGS sequence"/>
</dbReference>
<dbReference type="OrthoDB" id="9807210at2"/>
<feature type="binding site" evidence="5">
    <location>
        <position position="71"/>
    </location>
    <ligand>
        <name>Zn(2+)</name>
        <dbReference type="ChEBI" id="CHEBI:29105"/>
    </ligand>
</feature>
<feature type="binding site" evidence="5">
    <location>
        <position position="306"/>
    </location>
    <ligand>
        <name>substrate</name>
    </ligand>
</feature>
<dbReference type="InterPro" id="IPR050287">
    <property type="entry name" value="MTA/SAH_deaminase"/>
</dbReference>
<dbReference type="InterPro" id="IPR011059">
    <property type="entry name" value="Metal-dep_hydrolase_composite"/>
</dbReference>
<dbReference type="GO" id="GO:0090614">
    <property type="term" value="F:5'-methylthioadenosine deaminase activity"/>
    <property type="evidence" value="ECO:0007669"/>
    <property type="project" value="UniProtKB-UniRule"/>
</dbReference>
<evidence type="ECO:0000256" key="4">
    <source>
        <dbReference type="ARBA" id="ARBA00022833"/>
    </source>
</evidence>
<comment type="similarity">
    <text evidence="1">Belongs to the metallo-dependent hydrolases superfamily. ATZ/TRZ family.</text>
</comment>
<dbReference type="Gene3D" id="3.20.20.140">
    <property type="entry name" value="Metal-dependent hydrolases"/>
    <property type="match status" value="1"/>
</dbReference>
<dbReference type="InterPro" id="IPR023512">
    <property type="entry name" value="Deaminase_MtaD/DadD"/>
</dbReference>
<keyword evidence="8" id="KW-1185">Reference proteome</keyword>
<dbReference type="SUPFAM" id="SSF51338">
    <property type="entry name" value="Composite domain of metallo-dependent hydrolases"/>
    <property type="match status" value="1"/>
</dbReference>
<evidence type="ECO:0000256" key="3">
    <source>
        <dbReference type="ARBA" id="ARBA00022801"/>
    </source>
</evidence>
<feature type="binding site" evidence="5">
    <location>
        <position position="191"/>
    </location>
    <ligand>
        <name>substrate</name>
    </ligand>
</feature>
<dbReference type="EC" id="3.5.4.28" evidence="5"/>
<dbReference type="CDD" id="cd01298">
    <property type="entry name" value="ATZ_TRZ_like"/>
    <property type="match status" value="1"/>
</dbReference>
<dbReference type="GO" id="GO:0050270">
    <property type="term" value="F:S-adenosylhomocysteine deaminase activity"/>
    <property type="evidence" value="ECO:0007669"/>
    <property type="project" value="UniProtKB-UniRule"/>
</dbReference>
<dbReference type="GO" id="GO:0046872">
    <property type="term" value="F:metal ion binding"/>
    <property type="evidence" value="ECO:0007669"/>
    <property type="project" value="UniProtKB-KW"/>
</dbReference>
<dbReference type="STRING" id="1123397.SAMN05660831_00734"/>
<evidence type="ECO:0000256" key="2">
    <source>
        <dbReference type="ARBA" id="ARBA00022723"/>
    </source>
</evidence>
<accession>A0A1I1PDE0</accession>
<dbReference type="HAMAP" id="MF_01281">
    <property type="entry name" value="MTA_SAH_deamin"/>
    <property type="match status" value="1"/>
</dbReference>
<dbReference type="NCBIfam" id="NF006549">
    <property type="entry name" value="PRK09045.1"/>
    <property type="match status" value="1"/>
</dbReference>
<comment type="similarity">
    <text evidence="5">Belongs to the metallo-dependent hydrolases superfamily. MTA/SAH deaminase family.</text>
</comment>
<name>A0A1I1PDE0_9GAMM</name>
<organism evidence="7 8">
    <name type="scientific">Thiohalospira halophila DSM 15071</name>
    <dbReference type="NCBI Taxonomy" id="1123397"/>
    <lineage>
        <taxon>Bacteria</taxon>
        <taxon>Pseudomonadati</taxon>
        <taxon>Pseudomonadota</taxon>
        <taxon>Gammaproteobacteria</taxon>
        <taxon>Thiohalospirales</taxon>
        <taxon>Thiohalospiraceae</taxon>
        <taxon>Thiohalospira</taxon>
    </lineage>
</organism>
<comment type="catalytic activity">
    <reaction evidence="5">
        <text>S-methyl-5'-thioadenosine + H2O + H(+) = S-methyl-5'-thioinosine + NH4(+)</text>
        <dbReference type="Rhea" id="RHEA:25025"/>
        <dbReference type="ChEBI" id="CHEBI:15377"/>
        <dbReference type="ChEBI" id="CHEBI:15378"/>
        <dbReference type="ChEBI" id="CHEBI:17509"/>
        <dbReference type="ChEBI" id="CHEBI:28938"/>
        <dbReference type="ChEBI" id="CHEBI:48595"/>
        <dbReference type="EC" id="3.5.4.31"/>
    </reaction>
</comment>
<evidence type="ECO:0000256" key="1">
    <source>
        <dbReference type="ARBA" id="ARBA00006745"/>
    </source>
</evidence>
<evidence type="ECO:0000259" key="6">
    <source>
        <dbReference type="Pfam" id="PF01979"/>
    </source>
</evidence>
<dbReference type="PANTHER" id="PTHR43794">
    <property type="entry name" value="AMINOHYDROLASE SSNA-RELATED"/>
    <property type="match status" value="1"/>
</dbReference>
<comment type="caution">
    <text evidence="5">Lacks conserved residue(s) required for the propagation of feature annotation.</text>
</comment>
<comment type="catalytic activity">
    <reaction evidence="5">
        <text>S-adenosyl-L-homocysteine + H2O + H(+) = S-inosyl-L-homocysteine + NH4(+)</text>
        <dbReference type="Rhea" id="RHEA:20716"/>
        <dbReference type="ChEBI" id="CHEBI:15377"/>
        <dbReference type="ChEBI" id="CHEBI:15378"/>
        <dbReference type="ChEBI" id="CHEBI:28938"/>
        <dbReference type="ChEBI" id="CHEBI:57856"/>
        <dbReference type="ChEBI" id="CHEBI:57985"/>
        <dbReference type="EC" id="3.5.4.28"/>
    </reaction>
</comment>
<feature type="binding site" evidence="5">
    <location>
        <position position="218"/>
    </location>
    <ligand>
        <name>Zn(2+)</name>
        <dbReference type="ChEBI" id="CHEBI:29105"/>
    </ligand>
</feature>
<protein>
    <recommendedName>
        <fullName evidence="5">5-methylthioadenosine/S-adenosylhomocysteine deaminase</fullName>
        <shortName evidence="5">MTA/SAH deaminase</shortName>
        <ecNumber evidence="5">3.5.4.28</ecNumber>
        <ecNumber evidence="5">3.5.4.31</ecNumber>
    </recommendedName>
</protein>
<dbReference type="EC" id="3.5.4.31" evidence="5"/>
<evidence type="ECO:0000313" key="7">
    <source>
        <dbReference type="EMBL" id="SFD07819.1"/>
    </source>
</evidence>
<keyword evidence="3 5" id="KW-0378">Hydrolase</keyword>
<dbReference type="Pfam" id="PF01979">
    <property type="entry name" value="Amidohydro_1"/>
    <property type="match status" value="1"/>
</dbReference>